<accession>A0ABN3KC84</accession>
<proteinExistence type="predicted"/>
<protein>
    <submittedName>
        <fullName evidence="1">Uncharacterized protein</fullName>
    </submittedName>
</protein>
<comment type="caution">
    <text evidence="1">The sequence shown here is derived from an EMBL/GenBank/DDBJ whole genome shotgun (WGS) entry which is preliminary data.</text>
</comment>
<gene>
    <name evidence="1" type="ORF">GCM10010405_43830</name>
</gene>
<evidence type="ECO:0000313" key="1">
    <source>
        <dbReference type="EMBL" id="GAA2455080.1"/>
    </source>
</evidence>
<sequence>MIPRETCAFVAGAIRVRIEVTACMARLSCRSPLRLSRCRSVSPEEAGIGEMPAKDALR</sequence>
<name>A0ABN3KC84_9ACTN</name>
<evidence type="ECO:0000313" key="2">
    <source>
        <dbReference type="Proteomes" id="UP001501638"/>
    </source>
</evidence>
<organism evidence="1 2">
    <name type="scientific">Streptomyces macrosporus</name>
    <dbReference type="NCBI Taxonomy" id="44032"/>
    <lineage>
        <taxon>Bacteria</taxon>
        <taxon>Bacillati</taxon>
        <taxon>Actinomycetota</taxon>
        <taxon>Actinomycetes</taxon>
        <taxon>Kitasatosporales</taxon>
        <taxon>Streptomycetaceae</taxon>
        <taxon>Streptomyces</taxon>
    </lineage>
</organism>
<keyword evidence="2" id="KW-1185">Reference proteome</keyword>
<reference evidence="1 2" key="1">
    <citation type="journal article" date="2019" name="Int. J. Syst. Evol. Microbiol.">
        <title>The Global Catalogue of Microorganisms (GCM) 10K type strain sequencing project: providing services to taxonomists for standard genome sequencing and annotation.</title>
        <authorList>
            <consortium name="The Broad Institute Genomics Platform"/>
            <consortium name="The Broad Institute Genome Sequencing Center for Infectious Disease"/>
            <person name="Wu L."/>
            <person name="Ma J."/>
        </authorList>
    </citation>
    <scope>NUCLEOTIDE SEQUENCE [LARGE SCALE GENOMIC DNA]</scope>
    <source>
        <strain evidence="1 2">JCM 6305</strain>
    </source>
</reference>
<dbReference type="EMBL" id="BAAASZ010000030">
    <property type="protein sequence ID" value="GAA2455080.1"/>
    <property type="molecule type" value="Genomic_DNA"/>
</dbReference>
<dbReference type="Proteomes" id="UP001501638">
    <property type="component" value="Unassembled WGS sequence"/>
</dbReference>